<dbReference type="Pfam" id="PF16655">
    <property type="entry name" value="PhoD_N"/>
    <property type="match status" value="1"/>
</dbReference>
<organism evidence="5 6">
    <name type="scientific">Jiangella aurantiaca</name>
    <dbReference type="NCBI Taxonomy" id="2530373"/>
    <lineage>
        <taxon>Bacteria</taxon>
        <taxon>Bacillati</taxon>
        <taxon>Actinomycetota</taxon>
        <taxon>Actinomycetes</taxon>
        <taxon>Jiangellales</taxon>
        <taxon>Jiangellaceae</taxon>
        <taxon>Jiangella</taxon>
    </lineage>
</organism>
<evidence type="ECO:0000313" key="6">
    <source>
        <dbReference type="Proteomes" id="UP000295217"/>
    </source>
</evidence>
<comment type="caution">
    <text evidence="5">The sequence shown here is derived from an EMBL/GenBank/DDBJ whole genome shotgun (WGS) entry which is preliminary data.</text>
</comment>
<reference evidence="5 6" key="1">
    <citation type="submission" date="2019-02" db="EMBL/GenBank/DDBJ databases">
        <title>Draft genome sequences of novel Actinobacteria.</title>
        <authorList>
            <person name="Sahin N."/>
            <person name="Ay H."/>
            <person name="Saygin H."/>
        </authorList>
    </citation>
    <scope>NUCLEOTIDE SEQUENCE [LARGE SCALE GENOMIC DNA]</scope>
    <source>
        <strain evidence="5 6">8K307</strain>
    </source>
</reference>
<gene>
    <name evidence="5" type="ORF">E1262_01240</name>
</gene>
<dbReference type="AlphaFoldDB" id="A0A4R5AKF0"/>
<keyword evidence="2" id="KW-1133">Transmembrane helix</keyword>
<dbReference type="Gene3D" id="2.60.40.380">
    <property type="entry name" value="Purple acid phosphatase-like, N-terminal"/>
    <property type="match status" value="1"/>
</dbReference>
<feature type="domain" description="Phospholipase D N-terminal" evidence="4">
    <location>
        <begin position="82"/>
        <end position="180"/>
    </location>
</feature>
<dbReference type="InterPro" id="IPR029052">
    <property type="entry name" value="Metallo-depent_PP-like"/>
</dbReference>
<feature type="region of interest" description="Disordered" evidence="1">
    <location>
        <begin position="1"/>
        <end position="39"/>
    </location>
</feature>
<sequence length="559" mass="60769">MTSPHRRRPFISASTGSRDNCDAIGTHTLRRSPVPASPSTLDRRRFLAVTGGGVLTFTAALAGFSAAPVRANPLFRDNPFTLGVASGDPLPDGVVLWTRLAPEPLAADGSGGMGGRAVPVEWQIARDPQFRQVERAGAVRATPELAHSVHAEVGGLEPGRDYWYRFRAGRELSPVGHTRTAPAADARPDQVRFAYASCQNYADGYFTAHRHLAEEDVDLVVHLGDYIYEGPNVGTIGRAHLPAVECRSLTDYRIRYSQYKSDPDLQAAHAAAPWIVVLDDHEIDNNWADDVDGGGVGGAEFQARRIAALKAYYENMPLRRASMPVGPDMQLYRRLRYGTLADFNVVDTRQYRDDQACGDGRQIDCADRLDPARTMLGDAQEAWLLDGLADSPATWKVMANQIFMMQADHEAGPVQAFGMDTWDGYAAARSRLLDGVRERGVDNFVVVTGDAHRSVAADLKANFDDPGSATVGTEFLATSLSAGGDGADQDALGAVWLAENPHMKFHNVQRGYATCTLTPDTWRTDYRVVPYVRRPDAPVTTRASLHVEAGVPGIAQVAS</sequence>
<evidence type="ECO:0000259" key="3">
    <source>
        <dbReference type="Pfam" id="PF09423"/>
    </source>
</evidence>
<evidence type="ECO:0000256" key="2">
    <source>
        <dbReference type="SAM" id="Phobius"/>
    </source>
</evidence>
<keyword evidence="6" id="KW-1185">Reference proteome</keyword>
<keyword evidence="2" id="KW-0472">Membrane</keyword>
<dbReference type="Pfam" id="PF09423">
    <property type="entry name" value="PhoD"/>
    <property type="match status" value="1"/>
</dbReference>
<dbReference type="InterPro" id="IPR032093">
    <property type="entry name" value="PhoD_N"/>
</dbReference>
<dbReference type="InterPro" id="IPR052900">
    <property type="entry name" value="Phospholipid_Metab_Enz"/>
</dbReference>
<evidence type="ECO:0000256" key="1">
    <source>
        <dbReference type="SAM" id="MobiDB-lite"/>
    </source>
</evidence>
<dbReference type="OrthoDB" id="327733at2"/>
<accession>A0A4R5AKF0</accession>
<feature type="transmembrane region" description="Helical" evidence="2">
    <location>
        <begin position="46"/>
        <end position="67"/>
    </location>
</feature>
<dbReference type="PANTHER" id="PTHR43606">
    <property type="entry name" value="PHOSPHATASE, PUTATIVE (AFU_ORTHOLOGUE AFUA_6G08710)-RELATED"/>
    <property type="match status" value="1"/>
</dbReference>
<dbReference type="InterPro" id="IPR006311">
    <property type="entry name" value="TAT_signal"/>
</dbReference>
<proteinExistence type="predicted"/>
<dbReference type="InterPro" id="IPR038607">
    <property type="entry name" value="PhoD-like_sf"/>
</dbReference>
<feature type="domain" description="PhoD-like phosphatase metallophosphatase" evidence="3">
    <location>
        <begin position="193"/>
        <end position="526"/>
    </location>
</feature>
<evidence type="ECO:0000259" key="4">
    <source>
        <dbReference type="Pfam" id="PF16655"/>
    </source>
</evidence>
<dbReference type="PROSITE" id="PS51318">
    <property type="entry name" value="TAT"/>
    <property type="match status" value="1"/>
</dbReference>
<dbReference type="SUPFAM" id="SSF56300">
    <property type="entry name" value="Metallo-dependent phosphatases"/>
    <property type="match status" value="1"/>
</dbReference>
<dbReference type="Gene3D" id="3.60.21.70">
    <property type="entry name" value="PhoD-like phosphatase"/>
    <property type="match status" value="1"/>
</dbReference>
<dbReference type="EMBL" id="SMLB01000001">
    <property type="protein sequence ID" value="TDD73133.1"/>
    <property type="molecule type" value="Genomic_DNA"/>
</dbReference>
<protein>
    <submittedName>
        <fullName evidence="5">Alkaline phosphatase</fullName>
    </submittedName>
</protein>
<dbReference type="Proteomes" id="UP000295217">
    <property type="component" value="Unassembled WGS sequence"/>
</dbReference>
<dbReference type="CDD" id="cd07389">
    <property type="entry name" value="MPP_PhoD"/>
    <property type="match status" value="1"/>
</dbReference>
<evidence type="ECO:0000313" key="5">
    <source>
        <dbReference type="EMBL" id="TDD73133.1"/>
    </source>
</evidence>
<keyword evidence="2" id="KW-0812">Transmembrane</keyword>
<dbReference type="PANTHER" id="PTHR43606:SF2">
    <property type="entry name" value="ALKALINE PHOSPHATASE FAMILY PROTEIN (AFU_ORTHOLOGUE AFUA_5G03860)"/>
    <property type="match status" value="1"/>
</dbReference>
<name>A0A4R5AKF0_9ACTN</name>
<dbReference type="InterPro" id="IPR018946">
    <property type="entry name" value="PhoD-like_MPP"/>
</dbReference>